<keyword evidence="4" id="KW-1185">Reference proteome</keyword>
<proteinExistence type="predicted"/>
<evidence type="ECO:0000313" key="5">
    <source>
        <dbReference type="Proteomes" id="UP000325313"/>
    </source>
</evidence>
<dbReference type="Proteomes" id="UP000325313">
    <property type="component" value="Unassembled WGS sequence"/>
</dbReference>
<gene>
    <name evidence="2" type="ORF">PGT21_015725</name>
    <name evidence="3" type="ORF">PGTUg99_009376</name>
</gene>
<comment type="caution">
    <text evidence="2">The sequence shown here is derived from an EMBL/GenBank/DDBJ whole genome shotgun (WGS) entry which is preliminary data.</text>
</comment>
<name>A0A5B0N0R3_PUCGR</name>
<evidence type="ECO:0000313" key="4">
    <source>
        <dbReference type="Proteomes" id="UP000324748"/>
    </source>
</evidence>
<dbReference type="EMBL" id="VSWC01000119">
    <property type="protein sequence ID" value="KAA1082831.1"/>
    <property type="molecule type" value="Genomic_DNA"/>
</dbReference>
<sequence length="98" mass="10517">MHARGPSDLTFYCDASRSSLVGIPPAGPPREALPRRIMVQDWVARRHASSATGYKMSFTGEASPLATGYTMNGQDPGASDCEPPRTSPIAKDLTVVPW</sequence>
<protein>
    <submittedName>
        <fullName evidence="2">Uncharacterized protein</fullName>
    </submittedName>
</protein>
<feature type="region of interest" description="Disordered" evidence="1">
    <location>
        <begin position="67"/>
        <end position="89"/>
    </location>
</feature>
<evidence type="ECO:0000256" key="1">
    <source>
        <dbReference type="SAM" id="MobiDB-lite"/>
    </source>
</evidence>
<dbReference type="EMBL" id="VDEP01000408">
    <property type="protein sequence ID" value="KAA1087953.1"/>
    <property type="molecule type" value="Genomic_DNA"/>
</dbReference>
<accession>A0A5B0N0R3</accession>
<evidence type="ECO:0000313" key="2">
    <source>
        <dbReference type="EMBL" id="KAA1082831.1"/>
    </source>
</evidence>
<dbReference type="AlphaFoldDB" id="A0A5B0N0R3"/>
<dbReference type="Proteomes" id="UP000324748">
    <property type="component" value="Unassembled WGS sequence"/>
</dbReference>
<evidence type="ECO:0000313" key="3">
    <source>
        <dbReference type="EMBL" id="KAA1087953.1"/>
    </source>
</evidence>
<organism evidence="2 4">
    <name type="scientific">Puccinia graminis f. sp. tritici</name>
    <dbReference type="NCBI Taxonomy" id="56615"/>
    <lineage>
        <taxon>Eukaryota</taxon>
        <taxon>Fungi</taxon>
        <taxon>Dikarya</taxon>
        <taxon>Basidiomycota</taxon>
        <taxon>Pucciniomycotina</taxon>
        <taxon>Pucciniomycetes</taxon>
        <taxon>Pucciniales</taxon>
        <taxon>Pucciniaceae</taxon>
        <taxon>Puccinia</taxon>
    </lineage>
</organism>
<reference evidence="4 5" key="1">
    <citation type="submission" date="2019-05" db="EMBL/GenBank/DDBJ databases">
        <title>Emergence of the Ug99 lineage of the wheat stem rust pathogen through somatic hybridization.</title>
        <authorList>
            <person name="Li F."/>
            <person name="Upadhyaya N.M."/>
            <person name="Sperschneider J."/>
            <person name="Matny O."/>
            <person name="Nguyen-Phuc H."/>
            <person name="Mago R."/>
            <person name="Raley C."/>
            <person name="Miller M.E."/>
            <person name="Silverstein K.A.T."/>
            <person name="Henningsen E."/>
            <person name="Hirsch C.D."/>
            <person name="Visser B."/>
            <person name="Pretorius Z.A."/>
            <person name="Steffenson B.J."/>
            <person name="Schwessinger B."/>
            <person name="Dodds P.N."/>
            <person name="Figueroa M."/>
        </authorList>
    </citation>
    <scope>NUCLEOTIDE SEQUENCE [LARGE SCALE GENOMIC DNA]</scope>
    <source>
        <strain evidence="2">21-0</strain>
        <strain evidence="3 5">Ug99</strain>
    </source>
</reference>